<evidence type="ECO:0000256" key="6">
    <source>
        <dbReference type="ARBA" id="ARBA00023242"/>
    </source>
</evidence>
<feature type="compositionally biased region" description="Acidic residues" evidence="8">
    <location>
        <begin position="187"/>
        <end position="196"/>
    </location>
</feature>
<evidence type="ECO:0000256" key="4">
    <source>
        <dbReference type="ARBA" id="ARBA00022771"/>
    </source>
</evidence>
<feature type="region of interest" description="Disordered" evidence="8">
    <location>
        <begin position="773"/>
        <end position="821"/>
    </location>
</feature>
<feature type="compositionally biased region" description="Polar residues" evidence="8">
    <location>
        <begin position="789"/>
        <end position="799"/>
    </location>
</feature>
<feature type="domain" description="C2H2-type" evidence="9">
    <location>
        <begin position="859"/>
        <end position="879"/>
    </location>
</feature>
<keyword evidence="2" id="KW-0479">Metal-binding</keyword>
<feature type="region of interest" description="Disordered" evidence="8">
    <location>
        <begin position="351"/>
        <end position="443"/>
    </location>
</feature>
<evidence type="ECO:0000256" key="2">
    <source>
        <dbReference type="ARBA" id="ARBA00022723"/>
    </source>
</evidence>
<comment type="caution">
    <text evidence="10">The sequence shown here is derived from an EMBL/GenBank/DDBJ whole genome shotgun (WGS) entry which is preliminary data.</text>
</comment>
<dbReference type="InterPro" id="IPR013087">
    <property type="entry name" value="Znf_C2H2_type"/>
</dbReference>
<evidence type="ECO:0000256" key="1">
    <source>
        <dbReference type="ARBA" id="ARBA00004123"/>
    </source>
</evidence>
<protein>
    <recommendedName>
        <fullName evidence="9">C2H2-type domain-containing protein</fullName>
    </recommendedName>
</protein>
<dbReference type="GO" id="GO:0005634">
    <property type="term" value="C:nucleus"/>
    <property type="evidence" value="ECO:0007669"/>
    <property type="project" value="UniProtKB-SubCell"/>
</dbReference>
<accession>A0A8H3YYL9</accession>
<evidence type="ECO:0000313" key="10">
    <source>
        <dbReference type="EMBL" id="KAE9978985.1"/>
    </source>
</evidence>
<feature type="domain" description="C2H2-type" evidence="9">
    <location>
        <begin position="671"/>
        <end position="695"/>
    </location>
</feature>
<name>A0A8H3YYL9_VENIN</name>
<evidence type="ECO:0000256" key="7">
    <source>
        <dbReference type="PROSITE-ProRule" id="PRU00042"/>
    </source>
</evidence>
<gene>
    <name evidence="10" type="ORF">BLS_000155</name>
</gene>
<feature type="compositionally biased region" description="Basic and acidic residues" evidence="8">
    <location>
        <begin position="550"/>
        <end position="561"/>
    </location>
</feature>
<keyword evidence="5" id="KW-0862">Zinc</keyword>
<evidence type="ECO:0000313" key="11">
    <source>
        <dbReference type="Proteomes" id="UP000433883"/>
    </source>
</evidence>
<feature type="region of interest" description="Disordered" evidence="8">
    <location>
        <begin position="292"/>
        <end position="335"/>
    </location>
</feature>
<feature type="region of interest" description="Disordered" evidence="8">
    <location>
        <begin position="1150"/>
        <end position="1197"/>
    </location>
</feature>
<organism evidence="10 11">
    <name type="scientific">Venturia inaequalis</name>
    <name type="common">Apple scab fungus</name>
    <dbReference type="NCBI Taxonomy" id="5025"/>
    <lineage>
        <taxon>Eukaryota</taxon>
        <taxon>Fungi</taxon>
        <taxon>Dikarya</taxon>
        <taxon>Ascomycota</taxon>
        <taxon>Pezizomycotina</taxon>
        <taxon>Dothideomycetes</taxon>
        <taxon>Pleosporomycetidae</taxon>
        <taxon>Venturiales</taxon>
        <taxon>Venturiaceae</taxon>
        <taxon>Venturia</taxon>
    </lineage>
</organism>
<dbReference type="PROSITE" id="PS50157">
    <property type="entry name" value="ZINC_FINGER_C2H2_2"/>
    <property type="match status" value="5"/>
</dbReference>
<feature type="domain" description="C2H2-type" evidence="9">
    <location>
        <begin position="700"/>
        <end position="729"/>
    </location>
</feature>
<dbReference type="EMBL" id="WNWQ01000101">
    <property type="protein sequence ID" value="KAE9978985.1"/>
    <property type="molecule type" value="Genomic_DNA"/>
</dbReference>
<feature type="compositionally biased region" description="Basic and acidic residues" evidence="8">
    <location>
        <begin position="303"/>
        <end position="314"/>
    </location>
</feature>
<dbReference type="GO" id="GO:0008270">
    <property type="term" value="F:zinc ion binding"/>
    <property type="evidence" value="ECO:0007669"/>
    <property type="project" value="UniProtKB-KW"/>
</dbReference>
<keyword evidence="4 7" id="KW-0863">Zinc-finger</keyword>
<feature type="domain" description="C2H2-type" evidence="9">
    <location>
        <begin position="749"/>
        <end position="777"/>
    </location>
</feature>
<feature type="region of interest" description="Disordered" evidence="8">
    <location>
        <begin position="484"/>
        <end position="561"/>
    </location>
</feature>
<dbReference type="PANTHER" id="PTHR24406">
    <property type="entry name" value="TRANSCRIPTIONAL REPRESSOR CTCFL-RELATED"/>
    <property type="match status" value="1"/>
</dbReference>
<feature type="domain" description="C2H2-type" evidence="9">
    <location>
        <begin position="971"/>
        <end position="999"/>
    </location>
</feature>
<evidence type="ECO:0000256" key="3">
    <source>
        <dbReference type="ARBA" id="ARBA00022737"/>
    </source>
</evidence>
<proteinExistence type="predicted"/>
<keyword evidence="6" id="KW-0539">Nucleus</keyword>
<feature type="region of interest" description="Disordered" evidence="8">
    <location>
        <begin position="171"/>
        <end position="196"/>
    </location>
</feature>
<feature type="region of interest" description="Disordered" evidence="8">
    <location>
        <begin position="246"/>
        <end position="271"/>
    </location>
</feature>
<feature type="compositionally biased region" description="Polar residues" evidence="8">
    <location>
        <begin position="528"/>
        <end position="537"/>
    </location>
</feature>
<keyword evidence="3" id="KW-0677">Repeat</keyword>
<evidence type="ECO:0000259" key="9">
    <source>
        <dbReference type="PROSITE" id="PS50157"/>
    </source>
</evidence>
<comment type="subcellular location">
    <subcellularLocation>
        <location evidence="1">Nucleus</location>
    </subcellularLocation>
</comment>
<dbReference type="Gene3D" id="3.30.160.60">
    <property type="entry name" value="Classic Zinc Finger"/>
    <property type="match status" value="4"/>
</dbReference>
<feature type="compositionally biased region" description="Basic and acidic residues" evidence="8">
    <location>
        <begin position="370"/>
        <end position="385"/>
    </location>
</feature>
<dbReference type="SMART" id="SM00355">
    <property type="entry name" value="ZnF_C2H2"/>
    <property type="match status" value="7"/>
</dbReference>
<evidence type="ECO:0000256" key="8">
    <source>
        <dbReference type="SAM" id="MobiDB-lite"/>
    </source>
</evidence>
<dbReference type="Proteomes" id="UP000433883">
    <property type="component" value="Unassembled WGS sequence"/>
</dbReference>
<feature type="compositionally biased region" description="Polar residues" evidence="8">
    <location>
        <begin position="258"/>
        <end position="271"/>
    </location>
</feature>
<evidence type="ECO:0000256" key="5">
    <source>
        <dbReference type="ARBA" id="ARBA00022833"/>
    </source>
</evidence>
<dbReference type="AlphaFoldDB" id="A0A8H3YYL9"/>
<dbReference type="PROSITE" id="PS00028">
    <property type="entry name" value="ZINC_FINGER_C2H2_1"/>
    <property type="match status" value="3"/>
</dbReference>
<sequence length="1228" mass="136430">MSWTDGLLPRQQRLDQWFAPRRNRKEVSTVVRRERVEEAFVVKRGLKRKVDVVSLGSEERYEVKKEVEEVVETKRRVEVISLGSEDAIEEVDGSLRVGSGQLKAQVTSGLKRKVEVLSLGSDDEDEDEEAVRVEEMLQMSSSPNQSLGIVSLGSEEDDIGEAKVAKAVYQQRREPTVLSRSPKSVEEGEGYDGDEEYVEGVVDEDESEDQYLYKEGGDLEVALQVTRDPAVIRWLEGVDSEVIDISSDSDSDADSIIPHSNNKMSSAIRSKSNSTSTASLLRAFQGGKSISLRNGEPFISTSEQRKGPSKDFKILDFSSPSPPPSPGTRPCDTILKGFGYSQPVLDFTNELSPPATYHTTSTSDLVLGESQRDRSLSRSPGRADHSPSPSTGSSDNASSHLDRFSGSESEHDEAPFQTPPSYQQKRRSPPSAPTKRNSQRDFRVASDGYFEGANVGTSHGNTPLNAVLKLDNSLPQGFCFEEKAEETRNEEKQERPADKRALPIKPVSPPGLGNSMLQSRNMGKRPVETSTQEVQRGTTKEVVRPVPEGSRPELGDSILRDSFRTRQERLCGTVTQSEAQYHDQDIDWEQAPSFQTVSNDDGMYQNSTLERAELDITSFAPIEDDTDHEVSEVGRERNFQENFGAPRNRPKVSSVTRTIVGSSNTSIRARLPCEKGCSDSFSRKDERNRHHRHEHKSGLFKCNIRGCNEEFLWRDGLKTHKATHGLSEARKPESILSAPSITTEGSKNFACSNCTSSYESKDNLQRHIAACHEKSQAGQSEPGERVSFQRVQEQPQQNAEDVVEGTQRVPAPGCSREGPTPTLTEGDVWTCVFPGCGAHRKKSADLEQHYRLKHDVRLYECNNAECDKKFTHKSRQKEHSLTCRNASGQVVGAVFSQPQTITPFELVKSAKVGIPPVLPQPPAVRKTTGFKCTICLQSSDPITRRLADLEVFYHMRDLNQHQQDVHFSASYNCPICYKGFANKRECLEHAREVHEPDFHPFGPPIPEMEEQDGRTMSPFDHLQPPAGIPDPRLMSSPEREEALDMLIMWTPELRDEERHDEGQLEHSISAGGQNGTAGKAAVVFTNSDLSQSSISSSLPSVGKFSSEWKIPARHGEAIDGNGGNGEMPDVPTWRVPRPIPGFGSNGRFGVEPGNATEPAHCKVSISGRKRKRMNEEAGRGAGSSLNGEEDYDSDEDLKFPSIQRKRLMNERAMKELKEEGELKIQVIE</sequence>
<feature type="compositionally biased region" description="Basic and acidic residues" evidence="8">
    <location>
        <begin position="484"/>
        <end position="501"/>
    </location>
</feature>
<dbReference type="InterPro" id="IPR050888">
    <property type="entry name" value="ZnF_C2H2-type_TF"/>
</dbReference>
<feature type="compositionally biased region" description="Basic and acidic residues" evidence="8">
    <location>
        <begin position="400"/>
        <end position="414"/>
    </location>
</feature>
<feature type="compositionally biased region" description="Polar residues" evidence="8">
    <location>
        <begin position="387"/>
        <end position="399"/>
    </location>
</feature>
<reference evidence="10 11" key="1">
    <citation type="submission" date="2019-11" db="EMBL/GenBank/DDBJ databases">
        <title>Venturia inaequalis Genome Resource.</title>
        <authorList>
            <person name="Lichtner F.J."/>
        </authorList>
    </citation>
    <scope>NUCLEOTIDE SEQUENCE [LARGE SCALE GENOMIC DNA]</scope>
    <source>
        <strain evidence="10">Bline_iso_100314</strain>
    </source>
</reference>